<dbReference type="Pfam" id="PF01778">
    <property type="entry name" value="Ribosomal_L28e"/>
    <property type="match status" value="1"/>
</dbReference>
<dbReference type="STRING" id="747676.F4RQ88"/>
<dbReference type="InterPro" id="IPR002672">
    <property type="entry name" value="Ribosomal_eL28"/>
</dbReference>
<dbReference type="GO" id="GO:0006412">
    <property type="term" value="P:translation"/>
    <property type="evidence" value="ECO:0007669"/>
    <property type="project" value="InterPro"/>
</dbReference>
<evidence type="ECO:0000313" key="5">
    <source>
        <dbReference type="EMBL" id="EGG05446.1"/>
    </source>
</evidence>
<keyword evidence="6" id="KW-1185">Reference proteome</keyword>
<dbReference type="VEuPathDB" id="FungiDB:MELLADRAFT_72153"/>
<accession>F4RQ88</accession>
<dbReference type="PANTHER" id="PTHR10544">
    <property type="entry name" value="60S RIBOSOMAL PROTEIN L28"/>
    <property type="match status" value="1"/>
</dbReference>
<evidence type="ECO:0000256" key="3">
    <source>
        <dbReference type="ARBA" id="ARBA00023274"/>
    </source>
</evidence>
<proteinExistence type="inferred from homology"/>
<dbReference type="KEGG" id="mlr:MELLADRAFT_72153"/>
<evidence type="ECO:0000259" key="4">
    <source>
        <dbReference type="Pfam" id="PF01778"/>
    </source>
</evidence>
<keyword evidence="2" id="KW-0689">Ribosomal protein</keyword>
<dbReference type="EMBL" id="GL883113">
    <property type="protein sequence ID" value="EGG05446.1"/>
    <property type="molecule type" value="Genomic_DNA"/>
</dbReference>
<dbReference type="Gene3D" id="3.30.390.110">
    <property type="match status" value="1"/>
</dbReference>
<dbReference type="eggNOG" id="KOG3412">
    <property type="taxonomic scope" value="Eukaryota"/>
</dbReference>
<dbReference type="Proteomes" id="UP000001072">
    <property type="component" value="Unassembled WGS sequence"/>
</dbReference>
<feature type="domain" description="Ribosomal eL28/Mak16" evidence="4">
    <location>
        <begin position="9"/>
        <end position="124"/>
    </location>
</feature>
<dbReference type="GO" id="GO:0003735">
    <property type="term" value="F:structural constituent of ribosome"/>
    <property type="evidence" value="ECO:0007669"/>
    <property type="project" value="InterPro"/>
</dbReference>
<dbReference type="HOGENOM" id="CLU_106801_0_1_1"/>
<comment type="similarity">
    <text evidence="1">Belongs to the eukaryotic ribosomal protein eL28 family.</text>
</comment>
<name>F4RQ88_MELLP</name>
<dbReference type="RefSeq" id="XP_007411368.1">
    <property type="nucleotide sequence ID" value="XM_007411306.1"/>
</dbReference>
<dbReference type="GO" id="GO:1990904">
    <property type="term" value="C:ribonucleoprotein complex"/>
    <property type="evidence" value="ECO:0007669"/>
    <property type="project" value="UniProtKB-KW"/>
</dbReference>
<evidence type="ECO:0000256" key="1">
    <source>
        <dbReference type="ARBA" id="ARBA00007926"/>
    </source>
</evidence>
<organism evidence="6">
    <name type="scientific">Melampsora larici-populina (strain 98AG31 / pathotype 3-4-7)</name>
    <name type="common">Poplar leaf rust fungus</name>
    <dbReference type="NCBI Taxonomy" id="747676"/>
    <lineage>
        <taxon>Eukaryota</taxon>
        <taxon>Fungi</taxon>
        <taxon>Dikarya</taxon>
        <taxon>Basidiomycota</taxon>
        <taxon>Pucciniomycotina</taxon>
        <taxon>Pucciniomycetes</taxon>
        <taxon>Pucciniales</taxon>
        <taxon>Melampsoraceae</taxon>
        <taxon>Melampsora</taxon>
    </lineage>
</organism>
<dbReference type="InParanoid" id="F4RQ88"/>
<reference evidence="6" key="1">
    <citation type="journal article" date="2011" name="Proc. Natl. Acad. Sci. U.S.A.">
        <title>Obligate biotrophy features unraveled by the genomic analysis of rust fungi.</title>
        <authorList>
            <person name="Duplessis S."/>
            <person name="Cuomo C.A."/>
            <person name="Lin Y.-C."/>
            <person name="Aerts A."/>
            <person name="Tisserant E."/>
            <person name="Veneault-Fourrey C."/>
            <person name="Joly D.L."/>
            <person name="Hacquard S."/>
            <person name="Amselem J."/>
            <person name="Cantarel B.L."/>
            <person name="Chiu R."/>
            <person name="Coutinho P.M."/>
            <person name="Feau N."/>
            <person name="Field M."/>
            <person name="Frey P."/>
            <person name="Gelhaye E."/>
            <person name="Goldberg J."/>
            <person name="Grabherr M.G."/>
            <person name="Kodira C.D."/>
            <person name="Kohler A."/>
            <person name="Kuees U."/>
            <person name="Lindquist E.A."/>
            <person name="Lucas S.M."/>
            <person name="Mago R."/>
            <person name="Mauceli E."/>
            <person name="Morin E."/>
            <person name="Murat C."/>
            <person name="Pangilinan J.L."/>
            <person name="Park R."/>
            <person name="Pearson M."/>
            <person name="Quesneville H."/>
            <person name="Rouhier N."/>
            <person name="Sakthikumar S."/>
            <person name="Salamov A.A."/>
            <person name="Schmutz J."/>
            <person name="Selles B."/>
            <person name="Shapiro H."/>
            <person name="Tanguay P."/>
            <person name="Tuskan G.A."/>
            <person name="Henrissat B."/>
            <person name="Van de Peer Y."/>
            <person name="Rouze P."/>
            <person name="Ellis J.G."/>
            <person name="Dodds P.N."/>
            <person name="Schein J.E."/>
            <person name="Zhong S."/>
            <person name="Hamelin R.C."/>
            <person name="Grigoriev I.V."/>
            <person name="Szabo L.J."/>
            <person name="Martin F."/>
        </authorList>
    </citation>
    <scope>NUCLEOTIDE SEQUENCE [LARGE SCALE GENOMIC DNA]</scope>
    <source>
        <strain evidence="6">98AG31 / pathotype 3-4-7</strain>
    </source>
</reference>
<sequence>MENASSADLQWLLLRGWNSKMVSRGGITFSREAGNLKNYHSYRYSGLAQPKPLSITAAPKGGVLYSTKKEGANPRHLTSARKTVRARGACIAPRKAAGKAAKIANSYRPDLVKAAVIRAARIAETTRKTPKSA</sequence>
<keyword evidence="3" id="KW-0687">Ribonucleoprotein</keyword>
<protein>
    <recommendedName>
        <fullName evidence="4">Ribosomal eL28/Mak16 domain-containing protein</fullName>
    </recommendedName>
</protein>
<dbReference type="OrthoDB" id="338850at2759"/>
<dbReference type="InterPro" id="IPR029004">
    <property type="entry name" value="Ribosomal_eL28/Mak16"/>
</dbReference>
<evidence type="ECO:0000256" key="2">
    <source>
        <dbReference type="ARBA" id="ARBA00022980"/>
    </source>
</evidence>
<dbReference type="AlphaFoldDB" id="F4RQ88"/>
<dbReference type="GeneID" id="18932024"/>
<gene>
    <name evidence="5" type="ORF">MELLADRAFT_72153</name>
</gene>
<evidence type="ECO:0000313" key="6">
    <source>
        <dbReference type="Proteomes" id="UP000001072"/>
    </source>
</evidence>
<dbReference type="GO" id="GO:0005840">
    <property type="term" value="C:ribosome"/>
    <property type="evidence" value="ECO:0007669"/>
    <property type="project" value="UniProtKB-KW"/>
</dbReference>